<dbReference type="Proteomes" id="UP001392437">
    <property type="component" value="Unassembled WGS sequence"/>
</dbReference>
<evidence type="ECO:0000313" key="1">
    <source>
        <dbReference type="EMBL" id="KAK8100191.1"/>
    </source>
</evidence>
<dbReference type="InterPro" id="IPR032710">
    <property type="entry name" value="NTF2-like_dom_sf"/>
</dbReference>
<comment type="caution">
    <text evidence="1">The sequence shown here is derived from an EMBL/GenBank/DDBJ whole genome shotgun (WGS) entry which is preliminary data.</text>
</comment>
<evidence type="ECO:0008006" key="3">
    <source>
        <dbReference type="Google" id="ProtNLM"/>
    </source>
</evidence>
<dbReference type="PANTHER" id="PTHR39401:SF1">
    <property type="entry name" value="SNOAL-LIKE DOMAIN-CONTAINING PROTEIN"/>
    <property type="match status" value="1"/>
</dbReference>
<accession>A0AAW0QLC4</accession>
<organism evidence="1 2">
    <name type="scientific">Apiospora kogelbergensis</name>
    <dbReference type="NCBI Taxonomy" id="1337665"/>
    <lineage>
        <taxon>Eukaryota</taxon>
        <taxon>Fungi</taxon>
        <taxon>Dikarya</taxon>
        <taxon>Ascomycota</taxon>
        <taxon>Pezizomycotina</taxon>
        <taxon>Sordariomycetes</taxon>
        <taxon>Xylariomycetidae</taxon>
        <taxon>Amphisphaeriales</taxon>
        <taxon>Apiosporaceae</taxon>
        <taxon>Apiospora</taxon>
    </lineage>
</organism>
<gene>
    <name evidence="1" type="ORF">PG999_010565</name>
</gene>
<dbReference type="AlphaFoldDB" id="A0AAW0QLC4"/>
<protein>
    <recommendedName>
        <fullName evidence="3">SnoaL-like domain-containing protein</fullName>
    </recommendedName>
</protein>
<dbReference type="SUPFAM" id="SSF54427">
    <property type="entry name" value="NTF2-like"/>
    <property type="match status" value="1"/>
</dbReference>
<sequence length="145" mass="16537">MAASSGYSPEFPSSFPATDKLRQFIPSFFQLSDDPSKDAEWVEHFCPDATVVMGDDEACGTDGIRQLRGRMWNKVTSRKHTLYRFSEGARNEADEKGERDFTLSGQVEYGLKTGEAKIAQWTAHAKVREDVDRVRFIYYKVQIDN</sequence>
<evidence type="ECO:0000313" key="2">
    <source>
        <dbReference type="Proteomes" id="UP001392437"/>
    </source>
</evidence>
<keyword evidence="2" id="KW-1185">Reference proteome</keyword>
<proteinExistence type="predicted"/>
<name>A0AAW0QLC4_9PEZI</name>
<dbReference type="EMBL" id="JAQQWP010000009">
    <property type="protein sequence ID" value="KAK8100191.1"/>
    <property type="molecule type" value="Genomic_DNA"/>
</dbReference>
<reference evidence="1 2" key="1">
    <citation type="submission" date="2023-01" db="EMBL/GenBank/DDBJ databases">
        <title>Analysis of 21 Apiospora genomes using comparative genomics revels a genus with tremendous synthesis potential of carbohydrate active enzymes and secondary metabolites.</title>
        <authorList>
            <person name="Sorensen T."/>
        </authorList>
    </citation>
    <scope>NUCLEOTIDE SEQUENCE [LARGE SCALE GENOMIC DNA]</scope>
    <source>
        <strain evidence="1 2">CBS 117206</strain>
    </source>
</reference>
<dbReference type="PANTHER" id="PTHR39401">
    <property type="entry name" value="SNOAL-LIKE DOMAIN-CONTAINING PROTEIN"/>
    <property type="match status" value="1"/>
</dbReference>